<evidence type="ECO:0000256" key="2">
    <source>
        <dbReference type="ARBA" id="ARBA00022741"/>
    </source>
</evidence>
<dbReference type="Proteomes" id="UP000524237">
    <property type="component" value="Unassembled WGS sequence"/>
</dbReference>
<gene>
    <name evidence="5" type="ORF">FB555_000514</name>
</gene>
<keyword evidence="2" id="KW-0547">Nucleotide-binding</keyword>
<dbReference type="PROSITE" id="PS50893">
    <property type="entry name" value="ABC_TRANSPORTER_2"/>
    <property type="match status" value="1"/>
</dbReference>
<dbReference type="SUPFAM" id="SSF52540">
    <property type="entry name" value="P-loop containing nucleoside triphosphate hydrolases"/>
    <property type="match status" value="1"/>
</dbReference>
<dbReference type="RefSeq" id="WP_182483852.1">
    <property type="nucleotide sequence ID" value="NZ_JACGWU010000001.1"/>
</dbReference>
<dbReference type="PANTHER" id="PTHR43158">
    <property type="entry name" value="SKFA PEPTIDE EXPORT ATP-BINDING PROTEIN SKFE"/>
    <property type="match status" value="1"/>
</dbReference>
<dbReference type="InterPro" id="IPR003593">
    <property type="entry name" value="AAA+_ATPase"/>
</dbReference>
<keyword evidence="3 5" id="KW-0067">ATP-binding</keyword>
<dbReference type="GO" id="GO:0016887">
    <property type="term" value="F:ATP hydrolysis activity"/>
    <property type="evidence" value="ECO:0007669"/>
    <property type="project" value="InterPro"/>
</dbReference>
<keyword evidence="6" id="KW-1185">Reference proteome</keyword>
<evidence type="ECO:0000256" key="1">
    <source>
        <dbReference type="ARBA" id="ARBA00022448"/>
    </source>
</evidence>
<reference evidence="5 6" key="1">
    <citation type="submission" date="2020-07" db="EMBL/GenBank/DDBJ databases">
        <title>Sequencing the genomes of 1000 actinobacteria strains.</title>
        <authorList>
            <person name="Klenk H.-P."/>
        </authorList>
    </citation>
    <scope>NUCLEOTIDE SEQUENCE [LARGE SCALE GENOMIC DNA]</scope>
    <source>
        <strain evidence="5 6">DSM 23737</strain>
    </source>
</reference>
<dbReference type="GO" id="GO:0005524">
    <property type="term" value="F:ATP binding"/>
    <property type="evidence" value="ECO:0007669"/>
    <property type="project" value="UniProtKB-KW"/>
</dbReference>
<feature type="domain" description="ABC transporter" evidence="4">
    <location>
        <begin position="5"/>
        <end position="245"/>
    </location>
</feature>
<accession>A0A7W3JSI4</accession>
<dbReference type="InterPro" id="IPR027417">
    <property type="entry name" value="P-loop_NTPase"/>
</dbReference>
<evidence type="ECO:0000256" key="3">
    <source>
        <dbReference type="ARBA" id="ARBA00022840"/>
    </source>
</evidence>
<name>A0A7W3JSI4_9MICO</name>
<evidence type="ECO:0000313" key="6">
    <source>
        <dbReference type="Proteomes" id="UP000524237"/>
    </source>
</evidence>
<dbReference type="PANTHER" id="PTHR43158:SF2">
    <property type="entry name" value="SKFA PEPTIDE EXPORT ATP-BINDING PROTEIN SKFE"/>
    <property type="match status" value="1"/>
</dbReference>
<dbReference type="GO" id="GO:0016020">
    <property type="term" value="C:membrane"/>
    <property type="evidence" value="ECO:0007669"/>
    <property type="project" value="InterPro"/>
</dbReference>
<sequence>MSLVLRLSNVSLERGGNTIVDNVSWEVTSDQRWVILGPNGAGKTSILELAAAWEVPTSGTALVLGEDLATGDPEEIRPRVGLASSGMAKRIPPTEIVVDAVVTAAYAAAERRGEVYEDIDLRRARRVLTEWRLEGLTNREVGTLSEGEQKRLQIARSIMTDPEVLLLDEPSAGLDLGMREELMSMLSAFASSSTAPAIIMVTHHVEEIPRGFTHALLLANGRVVAAGPLNETLTSDNLTKAFGVSVDVVNNNGRFSAAARPQ</sequence>
<dbReference type="EMBL" id="JACGWU010000001">
    <property type="protein sequence ID" value="MBA8828443.1"/>
    <property type="molecule type" value="Genomic_DNA"/>
</dbReference>
<evidence type="ECO:0000259" key="4">
    <source>
        <dbReference type="PROSITE" id="PS50893"/>
    </source>
</evidence>
<keyword evidence="1" id="KW-0813">Transport</keyword>
<dbReference type="InterPro" id="IPR015856">
    <property type="entry name" value="ABC_transpr_CbiO/EcfA_su"/>
</dbReference>
<dbReference type="AlphaFoldDB" id="A0A7W3JSI4"/>
<dbReference type="SMART" id="SM00382">
    <property type="entry name" value="AAA"/>
    <property type="match status" value="1"/>
</dbReference>
<protein>
    <submittedName>
        <fullName evidence="5">Iron complex transport system ATP-binding protein</fullName>
    </submittedName>
</protein>
<comment type="caution">
    <text evidence="5">The sequence shown here is derived from an EMBL/GenBank/DDBJ whole genome shotgun (WGS) entry which is preliminary data.</text>
</comment>
<evidence type="ECO:0000313" key="5">
    <source>
        <dbReference type="EMBL" id="MBA8828443.1"/>
    </source>
</evidence>
<dbReference type="CDD" id="cd03225">
    <property type="entry name" value="ABC_cobalt_CbiO_domain1"/>
    <property type="match status" value="1"/>
</dbReference>
<dbReference type="GO" id="GO:0022857">
    <property type="term" value="F:transmembrane transporter activity"/>
    <property type="evidence" value="ECO:0007669"/>
    <property type="project" value="UniProtKB-ARBA"/>
</dbReference>
<dbReference type="InterPro" id="IPR003439">
    <property type="entry name" value="ABC_transporter-like_ATP-bd"/>
</dbReference>
<organism evidence="5 6">
    <name type="scientific">Alpinimonas psychrophila</name>
    <dbReference type="NCBI Taxonomy" id="748908"/>
    <lineage>
        <taxon>Bacteria</taxon>
        <taxon>Bacillati</taxon>
        <taxon>Actinomycetota</taxon>
        <taxon>Actinomycetes</taxon>
        <taxon>Micrococcales</taxon>
        <taxon>Microbacteriaceae</taxon>
        <taxon>Alpinimonas</taxon>
    </lineage>
</organism>
<proteinExistence type="predicted"/>
<dbReference type="Gene3D" id="3.40.50.300">
    <property type="entry name" value="P-loop containing nucleotide triphosphate hydrolases"/>
    <property type="match status" value="1"/>
</dbReference>
<dbReference type="Pfam" id="PF00005">
    <property type="entry name" value="ABC_tran"/>
    <property type="match status" value="1"/>
</dbReference>